<protein>
    <recommendedName>
        <fullName evidence="8">Profilin</fullName>
    </recommendedName>
</protein>
<organism evidence="9 10">
    <name type="scientific">Penaeus vannamei</name>
    <name type="common">Whiteleg shrimp</name>
    <name type="synonym">Litopenaeus vannamei</name>
    <dbReference type="NCBI Taxonomy" id="6689"/>
    <lineage>
        <taxon>Eukaryota</taxon>
        <taxon>Metazoa</taxon>
        <taxon>Ecdysozoa</taxon>
        <taxon>Arthropoda</taxon>
        <taxon>Crustacea</taxon>
        <taxon>Multicrustacea</taxon>
        <taxon>Malacostraca</taxon>
        <taxon>Eumalacostraca</taxon>
        <taxon>Eucarida</taxon>
        <taxon>Decapoda</taxon>
        <taxon>Dendrobranchiata</taxon>
        <taxon>Penaeoidea</taxon>
        <taxon>Penaeidae</taxon>
        <taxon>Penaeus</taxon>
    </lineage>
</organism>
<evidence type="ECO:0000256" key="7">
    <source>
        <dbReference type="RuleBase" id="RU003908"/>
    </source>
</evidence>
<keyword evidence="5 8" id="KW-0009">Actin-binding</keyword>
<comment type="subcellular location">
    <subcellularLocation>
        <location evidence="1">Cytoplasm</location>
        <location evidence="1">Cytoskeleton</location>
    </subcellularLocation>
</comment>
<dbReference type="GO" id="GO:0003785">
    <property type="term" value="F:actin monomer binding"/>
    <property type="evidence" value="ECO:0007669"/>
    <property type="project" value="TreeGrafter"/>
</dbReference>
<dbReference type="OrthoDB" id="421374at2759"/>
<comment type="subunit">
    <text evidence="3 7">Occurs in many kinds of cells as a complex with monomeric actin in a 1:1 ratio.</text>
</comment>
<comment type="caution">
    <text evidence="9">The sequence shown here is derived from an EMBL/GenBank/DDBJ whole genome shotgun (WGS) entry which is preliminary data.</text>
</comment>
<dbReference type="PANTHER" id="PTHR11604">
    <property type="entry name" value="PROFILIN"/>
    <property type="match status" value="1"/>
</dbReference>
<dbReference type="InterPro" id="IPR048278">
    <property type="entry name" value="PFN"/>
</dbReference>
<evidence type="ECO:0000256" key="1">
    <source>
        <dbReference type="ARBA" id="ARBA00004245"/>
    </source>
</evidence>
<keyword evidence="6 7" id="KW-0206">Cytoskeleton</keyword>
<keyword evidence="10" id="KW-1185">Reference proteome</keyword>
<dbReference type="PRINTS" id="PR00392">
    <property type="entry name" value="PROFILIN"/>
</dbReference>
<dbReference type="SUPFAM" id="SSF55770">
    <property type="entry name" value="Profilin (actin-binding protein)"/>
    <property type="match status" value="1"/>
</dbReference>
<comment type="similarity">
    <text evidence="2 8">Belongs to the profilin family.</text>
</comment>
<gene>
    <name evidence="9" type="ORF">C7M84_010512</name>
</gene>
<evidence type="ECO:0000256" key="2">
    <source>
        <dbReference type="ARBA" id="ARBA00010058"/>
    </source>
</evidence>
<dbReference type="GO" id="GO:0005938">
    <property type="term" value="C:cell cortex"/>
    <property type="evidence" value="ECO:0007669"/>
    <property type="project" value="TreeGrafter"/>
</dbReference>
<dbReference type="InterPro" id="IPR027310">
    <property type="entry name" value="Profilin_CS"/>
</dbReference>
<name>A0A3R7MA32_PENVA</name>
<dbReference type="Gene3D" id="3.30.450.30">
    <property type="entry name" value="Dynein light chain 2a, cytoplasmic"/>
    <property type="match status" value="1"/>
</dbReference>
<dbReference type="STRING" id="6689.A0A3R7MA32"/>
<proteinExistence type="inferred from homology"/>
<evidence type="ECO:0000256" key="3">
    <source>
        <dbReference type="ARBA" id="ARBA00011583"/>
    </source>
</evidence>
<dbReference type="EMBL" id="QCYY01002333">
    <property type="protein sequence ID" value="ROT71180.1"/>
    <property type="molecule type" value="Genomic_DNA"/>
</dbReference>
<keyword evidence="4" id="KW-0963">Cytoplasm</keyword>
<comment type="function">
    <text evidence="7">Binds to actin and affects the structure of the cytoskeleton. At high concentrations, profilin prevents the polymerization of actin, whereas it enhances it at low concentrations.</text>
</comment>
<evidence type="ECO:0000313" key="9">
    <source>
        <dbReference type="EMBL" id="ROT71180.1"/>
    </source>
</evidence>
<evidence type="ECO:0000256" key="4">
    <source>
        <dbReference type="ARBA" id="ARBA00022490"/>
    </source>
</evidence>
<dbReference type="AlphaFoldDB" id="A0A3R7MA32"/>
<sequence length="79" mass="8729">MSWQNYVDQQLMGSGFVSKAVIAGHDGTLWAKSDNIEPSREELVKLANSFTDQKGLAMTGVHMGGEKYFYLSGTDKRQA</sequence>
<dbReference type="PROSITE" id="PS00414">
    <property type="entry name" value="PROFILIN"/>
    <property type="match status" value="1"/>
</dbReference>
<evidence type="ECO:0000256" key="6">
    <source>
        <dbReference type="ARBA" id="ARBA00023212"/>
    </source>
</evidence>
<evidence type="ECO:0000313" key="10">
    <source>
        <dbReference type="Proteomes" id="UP000283509"/>
    </source>
</evidence>
<dbReference type="Pfam" id="PF00235">
    <property type="entry name" value="Profilin"/>
    <property type="match status" value="1"/>
</dbReference>
<dbReference type="InterPro" id="IPR036140">
    <property type="entry name" value="PFN_sf"/>
</dbReference>
<dbReference type="PANTHER" id="PTHR11604:SF0">
    <property type="entry name" value="PROFILIN"/>
    <property type="match status" value="1"/>
</dbReference>
<evidence type="ECO:0000256" key="8">
    <source>
        <dbReference type="RuleBase" id="RU003909"/>
    </source>
</evidence>
<reference evidence="9 10" key="2">
    <citation type="submission" date="2019-01" db="EMBL/GenBank/DDBJ databases">
        <title>The decoding of complex shrimp genome reveals the adaptation for benthos swimmer, frequently molting mechanism and breeding impact on genome.</title>
        <authorList>
            <person name="Sun Y."/>
            <person name="Gao Y."/>
            <person name="Yu Y."/>
        </authorList>
    </citation>
    <scope>NUCLEOTIDE SEQUENCE [LARGE SCALE GENOMIC DNA]</scope>
    <source>
        <tissue evidence="9">Muscle</tissue>
    </source>
</reference>
<dbReference type="PRINTS" id="PR01640">
    <property type="entry name" value="PROFILINPLNT"/>
</dbReference>
<dbReference type="Proteomes" id="UP000283509">
    <property type="component" value="Unassembled WGS sequence"/>
</dbReference>
<dbReference type="InterPro" id="IPR005455">
    <property type="entry name" value="PFN_euk"/>
</dbReference>
<reference evidence="9 10" key="1">
    <citation type="submission" date="2018-04" db="EMBL/GenBank/DDBJ databases">
        <authorList>
            <person name="Zhang X."/>
            <person name="Yuan J."/>
            <person name="Li F."/>
            <person name="Xiang J."/>
        </authorList>
    </citation>
    <scope>NUCLEOTIDE SEQUENCE [LARGE SCALE GENOMIC DNA]</scope>
    <source>
        <tissue evidence="9">Muscle</tissue>
    </source>
</reference>
<accession>A0A3R7MA32</accession>
<dbReference type="SMART" id="SM00392">
    <property type="entry name" value="PROF"/>
    <property type="match status" value="1"/>
</dbReference>
<evidence type="ECO:0000256" key="5">
    <source>
        <dbReference type="ARBA" id="ARBA00023203"/>
    </source>
</evidence>
<dbReference type="GO" id="GO:0005856">
    <property type="term" value="C:cytoskeleton"/>
    <property type="evidence" value="ECO:0007669"/>
    <property type="project" value="UniProtKB-SubCell"/>
</dbReference>